<keyword evidence="1" id="KW-0732">Signal</keyword>
<organism evidence="2 3">
    <name type="scientific">Gymnopus androsaceus JB14</name>
    <dbReference type="NCBI Taxonomy" id="1447944"/>
    <lineage>
        <taxon>Eukaryota</taxon>
        <taxon>Fungi</taxon>
        <taxon>Dikarya</taxon>
        <taxon>Basidiomycota</taxon>
        <taxon>Agaricomycotina</taxon>
        <taxon>Agaricomycetes</taxon>
        <taxon>Agaricomycetidae</taxon>
        <taxon>Agaricales</taxon>
        <taxon>Marasmiineae</taxon>
        <taxon>Omphalotaceae</taxon>
        <taxon>Gymnopus</taxon>
    </lineage>
</organism>
<feature type="signal peptide" evidence="1">
    <location>
        <begin position="1"/>
        <end position="18"/>
    </location>
</feature>
<keyword evidence="3" id="KW-1185">Reference proteome</keyword>
<name>A0A6A4H9N5_9AGAR</name>
<accession>A0A6A4H9N5</accession>
<proteinExistence type="predicted"/>
<feature type="chain" id="PRO_5025478568" description="Extracellular membrane protein CFEM domain-containing protein" evidence="1">
    <location>
        <begin position="19"/>
        <end position="114"/>
    </location>
</feature>
<evidence type="ECO:0000313" key="3">
    <source>
        <dbReference type="Proteomes" id="UP000799118"/>
    </source>
</evidence>
<evidence type="ECO:0008006" key="4">
    <source>
        <dbReference type="Google" id="ProtNLM"/>
    </source>
</evidence>
<dbReference type="AlphaFoldDB" id="A0A6A4H9N5"/>
<dbReference type="Proteomes" id="UP000799118">
    <property type="component" value="Unassembled WGS sequence"/>
</dbReference>
<evidence type="ECO:0000313" key="2">
    <source>
        <dbReference type="EMBL" id="KAE9394443.1"/>
    </source>
</evidence>
<reference evidence="2" key="1">
    <citation type="journal article" date="2019" name="Environ. Microbiol.">
        <title>Fungal ecological strategies reflected in gene transcription - a case study of two litter decomposers.</title>
        <authorList>
            <person name="Barbi F."/>
            <person name="Kohler A."/>
            <person name="Barry K."/>
            <person name="Baskaran P."/>
            <person name="Daum C."/>
            <person name="Fauchery L."/>
            <person name="Ihrmark K."/>
            <person name="Kuo A."/>
            <person name="LaButti K."/>
            <person name="Lipzen A."/>
            <person name="Morin E."/>
            <person name="Grigoriev I.V."/>
            <person name="Henrissat B."/>
            <person name="Lindahl B."/>
            <person name="Martin F."/>
        </authorList>
    </citation>
    <scope>NUCLEOTIDE SEQUENCE</scope>
    <source>
        <strain evidence="2">JB14</strain>
    </source>
</reference>
<sequence length="114" mass="12709">MSKSLLLHLSLISNIITTGPIQFLLSSKNYSQLSHHSSDLRSAHATLPTVQLWGKAFWIHLRCISDPYASAWAKCILTYMPDGLPICDFFERCMSSCNDESTVLPEKSCCKISG</sequence>
<dbReference type="EMBL" id="ML769550">
    <property type="protein sequence ID" value="KAE9394443.1"/>
    <property type="molecule type" value="Genomic_DNA"/>
</dbReference>
<evidence type="ECO:0000256" key="1">
    <source>
        <dbReference type="SAM" id="SignalP"/>
    </source>
</evidence>
<protein>
    <recommendedName>
        <fullName evidence="4">Extracellular membrane protein CFEM domain-containing protein</fullName>
    </recommendedName>
</protein>
<gene>
    <name evidence="2" type="ORF">BT96DRAFT_189018</name>
</gene>